<dbReference type="PANTHER" id="PTHR33444">
    <property type="entry name" value="SI:DKEY-19B23.12-RELATED"/>
    <property type="match status" value="1"/>
</dbReference>
<proteinExistence type="predicted"/>
<evidence type="ECO:0000313" key="3">
    <source>
        <dbReference type="Proteomes" id="UP000663848"/>
    </source>
</evidence>
<protein>
    <submittedName>
        <fullName evidence="2">Uncharacterized protein</fullName>
    </submittedName>
</protein>
<feature type="transmembrane region" description="Helical" evidence="1">
    <location>
        <begin position="89"/>
        <end position="118"/>
    </location>
</feature>
<organism evidence="2 3">
    <name type="scientific">Rotaria socialis</name>
    <dbReference type="NCBI Taxonomy" id="392032"/>
    <lineage>
        <taxon>Eukaryota</taxon>
        <taxon>Metazoa</taxon>
        <taxon>Spiralia</taxon>
        <taxon>Gnathifera</taxon>
        <taxon>Rotifera</taxon>
        <taxon>Eurotatoria</taxon>
        <taxon>Bdelloidea</taxon>
        <taxon>Philodinida</taxon>
        <taxon>Philodinidae</taxon>
        <taxon>Rotaria</taxon>
    </lineage>
</organism>
<name>A0A820XC21_9BILA</name>
<comment type="caution">
    <text evidence="2">The sequence shown here is derived from an EMBL/GenBank/DDBJ whole genome shotgun (WGS) entry which is preliminary data.</text>
</comment>
<evidence type="ECO:0000256" key="1">
    <source>
        <dbReference type="SAM" id="Phobius"/>
    </source>
</evidence>
<feature type="transmembrane region" description="Helical" evidence="1">
    <location>
        <begin position="48"/>
        <end position="69"/>
    </location>
</feature>
<gene>
    <name evidence="2" type="ORF">QYT958_LOCUS6658</name>
</gene>
<dbReference type="AlphaFoldDB" id="A0A820XC21"/>
<reference evidence="2" key="1">
    <citation type="submission" date="2021-02" db="EMBL/GenBank/DDBJ databases">
        <authorList>
            <person name="Nowell W R."/>
        </authorList>
    </citation>
    <scope>NUCLEOTIDE SEQUENCE</scope>
</reference>
<dbReference type="Proteomes" id="UP000663848">
    <property type="component" value="Unassembled WGS sequence"/>
</dbReference>
<sequence>MQLHPHPHPHSQVKLLVLQKFTLYLIFSIIVAYIIVGVLWFDKCIIQLLIPTYLIVTGVVGIIAITADVKLAVKSDLIVGKLGVTAGNVLVGISLIVIVIFMIGWFIPGCIWVFGAFGETQYDQPDKSDYCYRTLYSFGCFAILSPLIDCCMACCRKCFVAGLLLTTKKKDGAIPVSTTEP</sequence>
<keyword evidence="1" id="KW-1133">Transmembrane helix</keyword>
<feature type="transmembrane region" description="Helical" evidence="1">
    <location>
        <begin position="21"/>
        <end position="41"/>
    </location>
</feature>
<dbReference type="InterPro" id="IPR040350">
    <property type="entry name" value="TMEM272"/>
</dbReference>
<evidence type="ECO:0000313" key="2">
    <source>
        <dbReference type="EMBL" id="CAF4527754.1"/>
    </source>
</evidence>
<dbReference type="PANTHER" id="PTHR33444:SF7">
    <property type="entry name" value="TRANSMEMBRANE PROTEIN 272"/>
    <property type="match status" value="1"/>
</dbReference>
<keyword evidence="1" id="KW-0812">Transmembrane</keyword>
<accession>A0A820XC21</accession>
<keyword evidence="1" id="KW-0472">Membrane</keyword>
<dbReference type="EMBL" id="CAJOBR010000601">
    <property type="protein sequence ID" value="CAF4527754.1"/>
    <property type="molecule type" value="Genomic_DNA"/>
</dbReference>